<dbReference type="GO" id="GO:0004482">
    <property type="term" value="F:mRNA 5'-cap (guanine-N7-)-methyltransferase activity"/>
    <property type="evidence" value="ECO:0007669"/>
    <property type="project" value="UniProtKB-EC"/>
</dbReference>
<evidence type="ECO:0000256" key="5">
    <source>
        <dbReference type="ARBA" id="ARBA00022691"/>
    </source>
</evidence>
<feature type="binding site" evidence="11">
    <location>
        <position position="104"/>
    </location>
    <ligand>
        <name>S-adenosyl-L-methionine</name>
        <dbReference type="ChEBI" id="CHEBI:59789"/>
    </ligand>
</feature>
<dbReference type="InterPro" id="IPR039753">
    <property type="entry name" value="RG7MT1"/>
</dbReference>
<evidence type="ECO:0000256" key="8">
    <source>
        <dbReference type="ARBA" id="ARBA00023242"/>
    </source>
</evidence>
<feature type="binding site" evidence="11">
    <location>
        <position position="152"/>
    </location>
    <ligand>
        <name>S-adenosyl-L-methionine</name>
        <dbReference type="ChEBI" id="CHEBI:59789"/>
    </ligand>
</feature>
<dbReference type="CDD" id="cd02440">
    <property type="entry name" value="AdoMet_MTases"/>
    <property type="match status" value="1"/>
</dbReference>
<evidence type="ECO:0000256" key="4">
    <source>
        <dbReference type="ARBA" id="ARBA00022679"/>
    </source>
</evidence>
<feature type="site" description="mRNA cap binding" evidence="12">
    <location>
        <position position="164"/>
    </location>
</feature>
<gene>
    <name evidence="14" type="ORF">M513_07131</name>
</gene>
<feature type="site" description="mRNA cap binding" evidence="12">
    <location>
        <position position="301"/>
    </location>
</feature>
<dbReference type="Pfam" id="PF03291">
    <property type="entry name" value="mRNA_G-N7_MeTrfase"/>
    <property type="match status" value="1"/>
</dbReference>
<evidence type="ECO:0000256" key="9">
    <source>
        <dbReference type="ARBA" id="ARBA00044712"/>
    </source>
</evidence>
<evidence type="ECO:0000256" key="1">
    <source>
        <dbReference type="ARBA" id="ARBA00004123"/>
    </source>
</evidence>
<keyword evidence="3 10" id="KW-0507">mRNA processing</keyword>
<keyword evidence="6 10" id="KW-0694">RNA-binding</keyword>
<dbReference type="InterPro" id="IPR004971">
    <property type="entry name" value="mRNA_G-N7_MeTrfase_dom"/>
</dbReference>
<dbReference type="PIRSF" id="PIRSF028762">
    <property type="entry name" value="ABD1"/>
    <property type="match status" value="1"/>
</dbReference>
<feature type="binding site" evidence="12">
    <location>
        <begin position="100"/>
        <end position="101"/>
    </location>
    <ligand>
        <name>mRNA</name>
        <dbReference type="ChEBI" id="CHEBI:33699"/>
    </ligand>
</feature>
<evidence type="ECO:0000256" key="6">
    <source>
        <dbReference type="ARBA" id="ARBA00022884"/>
    </source>
</evidence>
<evidence type="ECO:0000313" key="14">
    <source>
        <dbReference type="EMBL" id="KFD51999.1"/>
    </source>
</evidence>
<evidence type="ECO:0000256" key="12">
    <source>
        <dbReference type="PIRSR" id="PIRSR028762-2"/>
    </source>
</evidence>
<feature type="site" description="mRNA cap binding" evidence="12">
    <location>
        <position position="217"/>
    </location>
</feature>
<dbReference type="GO" id="GO:0003723">
    <property type="term" value="F:RNA binding"/>
    <property type="evidence" value="ECO:0007669"/>
    <property type="project" value="UniProtKB-KW"/>
</dbReference>
<dbReference type="SUPFAM" id="SSF53335">
    <property type="entry name" value="S-adenosyl-L-methionine-dependent methyltransferases"/>
    <property type="match status" value="1"/>
</dbReference>
<keyword evidence="4 10" id="KW-0808">Transferase</keyword>
<dbReference type="GO" id="GO:0005634">
    <property type="term" value="C:nucleus"/>
    <property type="evidence" value="ECO:0007669"/>
    <property type="project" value="UniProtKB-SubCell"/>
</dbReference>
<feature type="site" description="mRNA cap binding" evidence="12">
    <location>
        <position position="133"/>
    </location>
</feature>
<feature type="binding site" evidence="11">
    <location>
        <position position="213"/>
    </location>
    <ligand>
        <name>S-adenosyl-L-methionine</name>
        <dbReference type="ChEBI" id="CHEBI:59789"/>
    </ligand>
</feature>
<dbReference type="InterPro" id="IPR016899">
    <property type="entry name" value="mRNA_G-N7_MeTrfase_euk"/>
</dbReference>
<accession>A0A085M453</accession>
<sequence length="413" mass="47488">MRTVIVADLRELMRRGNLNLGHTFRKESIVTPPNADPFRKKACHPVMPLLLVNRSYAALMDENKEEHSGSSHVAEHYNRLPQRSLQERSQSRIFYLRNLNNWIKSMTIQDAINRIRRESRTSFICVLDLCCGKGGDLLKWKSARIGHLVCADIASVSVEQCKGRFNDLVERASYDRRANSLFKAEFITADCGEEDISLSFQNADTQFDLCSCQFSLHYCFSTEARARRLLANACERLKVGGYFIGTIPDANMIVHLLRDSPDHSFANEISSLRFSGEDIDKLPLFGATYAFRLYDVVDCPEYLVYFPLLEKMLEEFGMRLVYKLKFGEVIEKFACPGEGKGLMLRMQALEPYPKSSEDLLAAKTKLQYEQARKRVRELSKTMDTDRTIYVGTLSKDEWEVACMYITFMFQKVK</sequence>
<dbReference type="AlphaFoldDB" id="A0A085M453"/>
<evidence type="ECO:0000256" key="7">
    <source>
        <dbReference type="ARBA" id="ARBA00023042"/>
    </source>
</evidence>
<name>A0A085M453_9BILA</name>
<reference evidence="14 15" key="1">
    <citation type="journal article" date="2014" name="Nat. Genet.">
        <title>Genome and transcriptome of the porcine whipworm Trichuris suis.</title>
        <authorList>
            <person name="Jex A.R."/>
            <person name="Nejsum P."/>
            <person name="Schwarz E.M."/>
            <person name="Hu L."/>
            <person name="Young N.D."/>
            <person name="Hall R.S."/>
            <person name="Korhonen P.K."/>
            <person name="Liao S."/>
            <person name="Thamsborg S."/>
            <person name="Xia J."/>
            <person name="Xu P."/>
            <person name="Wang S."/>
            <person name="Scheerlinck J.P."/>
            <person name="Hofmann A."/>
            <person name="Sternberg P.W."/>
            <person name="Wang J."/>
            <person name="Gasser R.B."/>
        </authorList>
    </citation>
    <scope>NUCLEOTIDE SEQUENCE [LARGE SCALE GENOMIC DNA]</scope>
    <source>
        <strain evidence="14">DCEP-RM93M</strain>
    </source>
</reference>
<keyword evidence="2 10" id="KW-0489">Methyltransferase</keyword>
<dbReference type="EMBL" id="KL363233">
    <property type="protein sequence ID" value="KFD51999.1"/>
    <property type="molecule type" value="Genomic_DNA"/>
</dbReference>
<dbReference type="InterPro" id="IPR029063">
    <property type="entry name" value="SAM-dependent_MTases_sf"/>
</dbReference>
<evidence type="ECO:0000256" key="3">
    <source>
        <dbReference type="ARBA" id="ARBA00022664"/>
    </source>
</evidence>
<organism evidence="14 15">
    <name type="scientific">Trichuris suis</name>
    <name type="common">pig whipworm</name>
    <dbReference type="NCBI Taxonomy" id="68888"/>
    <lineage>
        <taxon>Eukaryota</taxon>
        <taxon>Metazoa</taxon>
        <taxon>Ecdysozoa</taxon>
        <taxon>Nematoda</taxon>
        <taxon>Enoplea</taxon>
        <taxon>Dorylaimia</taxon>
        <taxon>Trichinellida</taxon>
        <taxon>Trichuridae</taxon>
        <taxon>Trichuris</taxon>
    </lineage>
</organism>
<keyword evidence="7 10" id="KW-0506">mRNA capping</keyword>
<evidence type="ECO:0000256" key="10">
    <source>
        <dbReference type="PIRNR" id="PIRNR028762"/>
    </source>
</evidence>
<evidence type="ECO:0000256" key="2">
    <source>
        <dbReference type="ARBA" id="ARBA00022603"/>
    </source>
</evidence>
<feature type="binding site" evidence="11">
    <location>
        <position position="190"/>
    </location>
    <ligand>
        <name>S-adenosyl-L-methionine</name>
        <dbReference type="ChEBI" id="CHEBI:59789"/>
    </ligand>
</feature>
<dbReference type="PANTHER" id="PTHR12189">
    <property type="entry name" value="MRNA GUANINE-7- METHYLTRANSFERASE"/>
    <property type="match status" value="1"/>
</dbReference>
<feature type="domain" description="MRNA cap 0 methyltransferase" evidence="13">
    <location>
        <begin position="91"/>
        <end position="412"/>
    </location>
</feature>
<comment type="catalytic activity">
    <reaction evidence="9">
        <text>a 5'-end (5'-triphosphoguanosine)-ribonucleoside in mRNA + S-adenosyl-L-methionine = a 5'-end (N(7)-methyl 5'-triphosphoguanosine)-ribonucleoside in mRNA + S-adenosyl-L-homocysteine</text>
        <dbReference type="Rhea" id="RHEA:67008"/>
        <dbReference type="Rhea" id="RHEA-COMP:17166"/>
        <dbReference type="Rhea" id="RHEA-COMP:17167"/>
        <dbReference type="ChEBI" id="CHEBI:57856"/>
        <dbReference type="ChEBI" id="CHEBI:59789"/>
        <dbReference type="ChEBI" id="CHEBI:156461"/>
        <dbReference type="ChEBI" id="CHEBI:167617"/>
        <dbReference type="EC" id="2.1.1.56"/>
    </reaction>
</comment>
<evidence type="ECO:0000313" key="15">
    <source>
        <dbReference type="Proteomes" id="UP000030764"/>
    </source>
</evidence>
<comment type="subcellular location">
    <subcellularLocation>
        <location evidence="1 10">Nucleus</location>
    </subcellularLocation>
</comment>
<keyword evidence="8 10" id="KW-0539">Nucleus</keyword>
<dbReference type="Proteomes" id="UP000030764">
    <property type="component" value="Unassembled WGS sequence"/>
</dbReference>
<evidence type="ECO:0000259" key="13">
    <source>
        <dbReference type="PROSITE" id="PS51562"/>
    </source>
</evidence>
<feature type="site" description="mRNA cap binding" evidence="12">
    <location>
        <position position="139"/>
    </location>
</feature>
<feature type="site" description="mRNA cap binding" evidence="12">
    <location>
        <position position="404"/>
    </location>
</feature>
<dbReference type="EC" id="2.1.1.56" evidence="10"/>
<proteinExistence type="inferred from homology"/>
<protein>
    <recommendedName>
        <fullName evidence="10">mRNA cap guanine-N(7) methyltransferase</fullName>
        <ecNumber evidence="10">2.1.1.56</ecNumber>
    </recommendedName>
    <alternativeName>
        <fullName evidence="10">mRNA (guanine-N(7))-methyltransferase</fullName>
    </alternativeName>
    <alternativeName>
        <fullName evidence="10">mRNA cap methyltransferase</fullName>
    </alternativeName>
</protein>
<feature type="binding site" evidence="11">
    <location>
        <position position="130"/>
    </location>
    <ligand>
        <name>S-adenosyl-L-methionine</name>
        <dbReference type="ChEBI" id="CHEBI:59789"/>
    </ligand>
</feature>
<dbReference type="Gene3D" id="3.40.50.150">
    <property type="entry name" value="Vaccinia Virus protein VP39"/>
    <property type="match status" value="1"/>
</dbReference>
<keyword evidence="5 10" id="KW-0949">S-adenosyl-L-methionine</keyword>
<comment type="similarity">
    <text evidence="10">Belongs to the class I-like SAM-binding methyltransferase superfamily. mRNA cap 0 methyltransferase family.</text>
</comment>
<dbReference type="PROSITE" id="PS51562">
    <property type="entry name" value="RNA_CAP0_MT"/>
    <property type="match status" value="1"/>
</dbReference>
<evidence type="ECO:0000256" key="11">
    <source>
        <dbReference type="PIRSR" id="PIRSR028762-1"/>
    </source>
</evidence>
<dbReference type="PANTHER" id="PTHR12189:SF2">
    <property type="entry name" value="MRNA CAP GUANINE-N7 METHYLTRANSFERASE"/>
    <property type="match status" value="1"/>
</dbReference>
<feature type="binding site" evidence="11">
    <location>
        <position position="218"/>
    </location>
    <ligand>
        <name>S-adenosyl-L-methionine</name>
        <dbReference type="ChEBI" id="CHEBI:59789"/>
    </ligand>
</feature>
<keyword evidence="15" id="KW-1185">Reference proteome</keyword>